<evidence type="ECO:0000256" key="1">
    <source>
        <dbReference type="SAM" id="SignalP"/>
    </source>
</evidence>
<organism evidence="2 3">
    <name type="scientific">Populus alba x Populus x berolinensis</name>
    <dbReference type="NCBI Taxonomy" id="444605"/>
    <lineage>
        <taxon>Eukaryota</taxon>
        <taxon>Viridiplantae</taxon>
        <taxon>Streptophyta</taxon>
        <taxon>Embryophyta</taxon>
        <taxon>Tracheophyta</taxon>
        <taxon>Spermatophyta</taxon>
        <taxon>Magnoliopsida</taxon>
        <taxon>eudicotyledons</taxon>
        <taxon>Gunneridae</taxon>
        <taxon>Pentapetalae</taxon>
        <taxon>rosids</taxon>
        <taxon>fabids</taxon>
        <taxon>Malpighiales</taxon>
        <taxon>Salicaceae</taxon>
        <taxon>Saliceae</taxon>
        <taxon>Populus</taxon>
    </lineage>
</organism>
<keyword evidence="3" id="KW-1185">Reference proteome</keyword>
<keyword evidence="1" id="KW-0732">Signal</keyword>
<evidence type="ECO:0000313" key="2">
    <source>
        <dbReference type="EMBL" id="KAJ6989982.1"/>
    </source>
</evidence>
<proteinExistence type="predicted"/>
<feature type="chain" id="PRO_5042247902" evidence="1">
    <location>
        <begin position="19"/>
        <end position="165"/>
    </location>
</feature>
<name>A0AAD6QGM0_9ROSI</name>
<comment type="caution">
    <text evidence="2">The sequence shown here is derived from an EMBL/GenBank/DDBJ whole genome shotgun (WGS) entry which is preliminary data.</text>
</comment>
<dbReference type="EMBL" id="JAQIZT010000007">
    <property type="protein sequence ID" value="KAJ6989982.1"/>
    <property type="molecule type" value="Genomic_DNA"/>
</dbReference>
<dbReference type="Proteomes" id="UP001164929">
    <property type="component" value="Chromosome 7"/>
</dbReference>
<protein>
    <submittedName>
        <fullName evidence="2">Uncharacterized protein</fullName>
    </submittedName>
</protein>
<gene>
    <name evidence="2" type="ORF">NC653_018483</name>
</gene>
<reference evidence="2" key="1">
    <citation type="journal article" date="2023" name="Mol. Ecol. Resour.">
        <title>Chromosome-level genome assembly of a triploid poplar Populus alba 'Berolinensis'.</title>
        <authorList>
            <person name="Chen S."/>
            <person name="Yu Y."/>
            <person name="Wang X."/>
            <person name="Wang S."/>
            <person name="Zhang T."/>
            <person name="Zhou Y."/>
            <person name="He R."/>
            <person name="Meng N."/>
            <person name="Wang Y."/>
            <person name="Liu W."/>
            <person name="Liu Z."/>
            <person name="Liu J."/>
            <person name="Guo Q."/>
            <person name="Huang H."/>
            <person name="Sederoff R.R."/>
            <person name="Wang G."/>
            <person name="Qu G."/>
            <person name="Chen S."/>
        </authorList>
    </citation>
    <scope>NUCLEOTIDE SEQUENCE</scope>
    <source>
        <strain evidence="2">SC-2020</strain>
    </source>
</reference>
<sequence>MVENSILLLLYLDLHGNATHTFQPPCNNCAPYLIRIIKATDVLSPWSLWFTNHAYLIAGKPDHRGSSCLPEADSGLNDVFWPISLSFKESQEKWFALCMPMLPHMQSGPDVLPSQNLYQHLATTLPNVRCKSGLKTEEEGTCGIYFHGGRFEVIRIPNIREDNVL</sequence>
<evidence type="ECO:0000313" key="3">
    <source>
        <dbReference type="Proteomes" id="UP001164929"/>
    </source>
</evidence>
<accession>A0AAD6QGM0</accession>
<feature type="signal peptide" evidence="1">
    <location>
        <begin position="1"/>
        <end position="18"/>
    </location>
</feature>
<dbReference type="AlphaFoldDB" id="A0AAD6QGM0"/>